<keyword evidence="1" id="KW-1133">Transmembrane helix</keyword>
<feature type="transmembrane region" description="Helical" evidence="1">
    <location>
        <begin position="75"/>
        <end position="100"/>
    </location>
</feature>
<proteinExistence type="predicted"/>
<evidence type="ECO:0000313" key="2">
    <source>
        <dbReference type="EMBL" id="CAG6489440.1"/>
    </source>
</evidence>
<evidence type="ECO:0000256" key="1">
    <source>
        <dbReference type="SAM" id="Phobius"/>
    </source>
</evidence>
<dbReference type="EMBL" id="HBUE01112615">
    <property type="protein sequence ID" value="CAG6489440.1"/>
    <property type="molecule type" value="Transcribed_RNA"/>
</dbReference>
<reference evidence="2" key="1">
    <citation type="submission" date="2021-05" db="EMBL/GenBank/DDBJ databases">
        <authorList>
            <person name="Alioto T."/>
            <person name="Alioto T."/>
            <person name="Gomez Garrido J."/>
        </authorList>
    </citation>
    <scope>NUCLEOTIDE SEQUENCE</scope>
</reference>
<organism evidence="2">
    <name type="scientific">Culex pipiens</name>
    <name type="common">House mosquito</name>
    <dbReference type="NCBI Taxonomy" id="7175"/>
    <lineage>
        <taxon>Eukaryota</taxon>
        <taxon>Metazoa</taxon>
        <taxon>Ecdysozoa</taxon>
        <taxon>Arthropoda</taxon>
        <taxon>Hexapoda</taxon>
        <taxon>Insecta</taxon>
        <taxon>Pterygota</taxon>
        <taxon>Neoptera</taxon>
        <taxon>Endopterygota</taxon>
        <taxon>Diptera</taxon>
        <taxon>Nematocera</taxon>
        <taxon>Culicoidea</taxon>
        <taxon>Culicidae</taxon>
        <taxon>Culicinae</taxon>
        <taxon>Culicini</taxon>
        <taxon>Culex</taxon>
        <taxon>Culex</taxon>
    </lineage>
</organism>
<protein>
    <submittedName>
        <fullName evidence="2">(northern house mosquito) hypothetical protein</fullName>
    </submittedName>
</protein>
<sequence>MFSLLHYGNVLVSEGFLRYVLFQHIYGSFVVQEAVNCLVQELLYSISGDLVATTDALDALHHFMFRMVTKFHKKLIVACFKSINCTILSLPLIVGAMISLTHLRNEFSLNSTICNVTLSWR</sequence>
<dbReference type="AlphaFoldDB" id="A0A8D8C969"/>
<keyword evidence="1" id="KW-0472">Membrane</keyword>
<accession>A0A8D8C969</accession>
<keyword evidence="1" id="KW-0812">Transmembrane</keyword>
<name>A0A8D8C969_CULPI</name>